<protein>
    <recommendedName>
        <fullName evidence="2">DUF6590 domain-containing protein</fullName>
    </recommendedName>
</protein>
<dbReference type="EMBL" id="JAQQWI010000007">
    <property type="protein sequence ID" value="KAK8026654.1"/>
    <property type="molecule type" value="Genomic_DNA"/>
</dbReference>
<gene>
    <name evidence="3" type="ORF">PG991_003710</name>
</gene>
<comment type="caution">
    <text evidence="3">The sequence shown here is derived from an EMBL/GenBank/DDBJ whole genome shotgun (WGS) entry which is preliminary data.</text>
</comment>
<feature type="compositionally biased region" description="Basic and acidic residues" evidence="1">
    <location>
        <begin position="604"/>
        <end position="615"/>
    </location>
</feature>
<proteinExistence type="predicted"/>
<evidence type="ECO:0000313" key="3">
    <source>
        <dbReference type="EMBL" id="KAK8026654.1"/>
    </source>
</evidence>
<dbReference type="Proteomes" id="UP001396898">
    <property type="component" value="Unassembled WGS sequence"/>
</dbReference>
<name>A0ABR1S5X6_9PEZI</name>
<evidence type="ECO:0000256" key="1">
    <source>
        <dbReference type="SAM" id="MobiDB-lite"/>
    </source>
</evidence>
<keyword evidence="4" id="KW-1185">Reference proteome</keyword>
<organism evidence="3 4">
    <name type="scientific">Apiospora marii</name>
    <dbReference type="NCBI Taxonomy" id="335849"/>
    <lineage>
        <taxon>Eukaryota</taxon>
        <taxon>Fungi</taxon>
        <taxon>Dikarya</taxon>
        <taxon>Ascomycota</taxon>
        <taxon>Pezizomycotina</taxon>
        <taxon>Sordariomycetes</taxon>
        <taxon>Xylariomycetidae</taxon>
        <taxon>Amphisphaeriales</taxon>
        <taxon>Apiosporaceae</taxon>
        <taxon>Apiospora</taxon>
    </lineage>
</organism>
<evidence type="ECO:0000313" key="4">
    <source>
        <dbReference type="Proteomes" id="UP001396898"/>
    </source>
</evidence>
<feature type="domain" description="DUF6590" evidence="2">
    <location>
        <begin position="22"/>
        <end position="156"/>
    </location>
</feature>
<feature type="region of interest" description="Disordered" evidence="1">
    <location>
        <begin position="604"/>
        <end position="668"/>
    </location>
</feature>
<sequence>MAEVADVVGALWDPKRIQRPGRYFRIGRVFATRWTEPSSAHQENNSTALEKIRRFIVVHEAYHMAWCVPIYTYGGRGFHKPGIKLQDHAQIYNVDGETVERQAPLRDPIGMVVEGDTDIHRLHPASVANFGKINSIEPDTPVMNVGFVPKAHINRLALKFNDLVVSTSKTKMKMLRRDEGLFNLTVEGQGNLEIGELDLGYGGSLNLSASGTSEVKIGSIKEKGTGFVTMRARESASLKLGHYNCRGPLRTFTEDIASLSIENADINDSDIRVTTAGQSGTTIANLRGCDGSFDAKVNDRAKLELNTVDFLQGGTFRISSTSQSTSEIKNFHGDETIVKARLSDAAWLRMGTVTLANSIIEISSKELSNTFILNISSVSSILRVKNSDSVALRIDEARVTTSSWNLVATGRSSTSSIGVLRASDSTFNSKLSASAGFRVDKRLPYKSSPDISSERQSPPDTGIITCAGVLDADTPGLEDGHNAILPPDSEVGEPSTRTMTLHHPREPLHSVSADSSVSSLMLLGESSTIAHDGQSSISSMERSCETVMGQQGPLAVMAGTDLAQVTPKGDIRIKMQPEGNAWANPGGLDTEGGVGMDMEGYSHMEEGSLRRREAPEEYAVTNTAKHESDRTAGKQSADLNPLDESWEDIGPSTDEHDGLDEEGRGSYE</sequence>
<evidence type="ECO:0000259" key="2">
    <source>
        <dbReference type="Pfam" id="PF20233"/>
    </source>
</evidence>
<dbReference type="Pfam" id="PF20233">
    <property type="entry name" value="DUF6590"/>
    <property type="match status" value="1"/>
</dbReference>
<reference evidence="3 4" key="1">
    <citation type="submission" date="2023-01" db="EMBL/GenBank/DDBJ databases">
        <title>Analysis of 21 Apiospora genomes using comparative genomics revels a genus with tremendous synthesis potential of carbohydrate active enzymes and secondary metabolites.</title>
        <authorList>
            <person name="Sorensen T."/>
        </authorList>
    </citation>
    <scope>NUCLEOTIDE SEQUENCE [LARGE SCALE GENOMIC DNA]</scope>
    <source>
        <strain evidence="3 4">CBS 20057</strain>
    </source>
</reference>
<dbReference type="InterPro" id="IPR046497">
    <property type="entry name" value="DUF6590"/>
</dbReference>
<accession>A0ABR1S5X6</accession>
<feature type="compositionally biased region" description="Basic and acidic residues" evidence="1">
    <location>
        <begin position="653"/>
        <end position="668"/>
    </location>
</feature>